<keyword evidence="2" id="KW-1185">Reference proteome</keyword>
<gene>
    <name evidence="1" type="ORF">OCV55_02395</name>
</gene>
<reference evidence="1 2" key="1">
    <citation type="journal article" date="2021" name="ISME Commun">
        <title>Automated analysis of genomic sequences facilitates high-throughput and comprehensive description of bacteria.</title>
        <authorList>
            <person name="Hitch T.C.A."/>
        </authorList>
    </citation>
    <scope>NUCLEOTIDE SEQUENCE [LARGE SCALE GENOMIC DNA]</scope>
    <source>
        <strain evidence="1 2">H4_15</strain>
    </source>
</reference>
<evidence type="ECO:0000313" key="1">
    <source>
        <dbReference type="EMBL" id="MCU6737533.1"/>
    </source>
</evidence>
<protein>
    <submittedName>
        <fullName evidence="1">Uncharacterized protein</fullName>
    </submittedName>
</protein>
<proteinExistence type="predicted"/>
<evidence type="ECO:0000313" key="2">
    <source>
        <dbReference type="Proteomes" id="UP001208364"/>
    </source>
</evidence>
<sequence length="82" mass="9627">MACLFLLVIRFSLHVPCDVFTITNEDNHVETDQTNLANDQLAKKNASGIHDIFYPKYNSKLELFKVLLKDYFIKMKKLMYLI</sequence>
<name>A0ABT2SRQ9_9FIRM</name>
<dbReference type="RefSeq" id="WP_147579698.1">
    <property type="nucleotide sequence ID" value="NZ_JAOQJR010000002.1"/>
</dbReference>
<accession>A0ABT2SRQ9</accession>
<organism evidence="1 2">
    <name type="scientific">[Clostridium] ammoniilyticum</name>
    <dbReference type="NCBI Taxonomy" id="2981784"/>
    <lineage>
        <taxon>Bacteria</taxon>
        <taxon>Bacillati</taxon>
        <taxon>Bacillota</taxon>
        <taxon>Erysipelotrichia</taxon>
        <taxon>Erysipelotrichales</taxon>
        <taxon>Coprobacillaceae</taxon>
        <taxon>Faecalibacillus</taxon>
    </lineage>
</organism>
<comment type="caution">
    <text evidence="1">The sequence shown here is derived from an EMBL/GenBank/DDBJ whole genome shotgun (WGS) entry which is preliminary data.</text>
</comment>
<dbReference type="Proteomes" id="UP001208364">
    <property type="component" value="Unassembled WGS sequence"/>
</dbReference>
<dbReference type="EMBL" id="JAOQJR010000002">
    <property type="protein sequence ID" value="MCU6737533.1"/>
    <property type="molecule type" value="Genomic_DNA"/>
</dbReference>